<evidence type="ECO:0000256" key="4">
    <source>
        <dbReference type="SAM" id="MobiDB-lite"/>
    </source>
</evidence>
<protein>
    <submittedName>
        <fullName evidence="5">TPR repeat protein</fullName>
    </submittedName>
</protein>
<dbReference type="PROSITE" id="PS50005">
    <property type="entry name" value="TPR"/>
    <property type="match status" value="2"/>
</dbReference>
<organism evidence="5 6">
    <name type="scientific">Crocosphaera watsonii WH 0401</name>
    <dbReference type="NCBI Taxonomy" id="555881"/>
    <lineage>
        <taxon>Bacteria</taxon>
        <taxon>Bacillati</taxon>
        <taxon>Cyanobacteriota</taxon>
        <taxon>Cyanophyceae</taxon>
        <taxon>Oscillatoriophycideae</taxon>
        <taxon>Chroococcales</taxon>
        <taxon>Aphanothecaceae</taxon>
        <taxon>Crocosphaera</taxon>
    </lineage>
</organism>
<name>T2J7W6_CROWT</name>
<dbReference type="InterPro" id="IPR050498">
    <property type="entry name" value="Ycf3"/>
</dbReference>
<evidence type="ECO:0000256" key="3">
    <source>
        <dbReference type="PROSITE-ProRule" id="PRU00339"/>
    </source>
</evidence>
<keyword evidence="1" id="KW-0677">Repeat</keyword>
<reference evidence="5 6" key="2">
    <citation type="submission" date="2013-09" db="EMBL/GenBank/DDBJ databases">
        <title>Whole genome comparison of six Crocosphaera watsonii strains with differing phenotypes.</title>
        <authorList>
            <person name="Bench S.R."/>
            <person name="Heller P."/>
            <person name="Frank I."/>
            <person name="Arciniega M."/>
            <person name="Shilova I.N."/>
            <person name="Zehr J.P."/>
        </authorList>
    </citation>
    <scope>NUCLEOTIDE SEQUENCE [LARGE SCALE GENOMIC DNA]</scope>
    <source>
        <strain evidence="5 6">WH 0401</strain>
    </source>
</reference>
<dbReference type="AlphaFoldDB" id="T2J7W6"/>
<dbReference type="PANTHER" id="PTHR44858">
    <property type="entry name" value="TETRATRICOPEPTIDE REPEAT PROTEIN 6"/>
    <property type="match status" value="1"/>
</dbReference>
<feature type="repeat" description="TPR" evidence="3">
    <location>
        <begin position="20"/>
        <end position="53"/>
    </location>
</feature>
<dbReference type="SUPFAM" id="SSF48452">
    <property type="entry name" value="TPR-like"/>
    <property type="match status" value="1"/>
</dbReference>
<feature type="region of interest" description="Disordered" evidence="4">
    <location>
        <begin position="86"/>
        <end position="108"/>
    </location>
</feature>
<reference evidence="5 6" key="1">
    <citation type="submission" date="2013-01" db="EMBL/GenBank/DDBJ databases">
        <authorList>
            <person name="Bench S."/>
        </authorList>
    </citation>
    <scope>NUCLEOTIDE SEQUENCE [LARGE SCALE GENOMIC DNA]</scope>
    <source>
        <strain evidence="5 6">WH 0401</strain>
    </source>
</reference>
<dbReference type="GO" id="GO:0009279">
    <property type="term" value="C:cell outer membrane"/>
    <property type="evidence" value="ECO:0007669"/>
    <property type="project" value="TreeGrafter"/>
</dbReference>
<evidence type="ECO:0000256" key="1">
    <source>
        <dbReference type="ARBA" id="ARBA00022737"/>
    </source>
</evidence>
<proteinExistence type="predicted"/>
<feature type="compositionally biased region" description="Polar residues" evidence="4">
    <location>
        <begin position="86"/>
        <end position="101"/>
    </location>
</feature>
<dbReference type="GO" id="GO:0046813">
    <property type="term" value="P:receptor-mediated virion attachment to host cell"/>
    <property type="evidence" value="ECO:0007669"/>
    <property type="project" value="TreeGrafter"/>
</dbReference>
<comment type="caution">
    <text evidence="5">The sequence shown here is derived from an EMBL/GenBank/DDBJ whole genome shotgun (WGS) entry which is preliminary data.</text>
</comment>
<dbReference type="EMBL" id="CAQM01000429">
    <property type="protein sequence ID" value="CCQ61963.1"/>
    <property type="molecule type" value="Genomic_DNA"/>
</dbReference>
<gene>
    <name evidence="5" type="ORF">CWATWH0401_2662</name>
</gene>
<dbReference type="Gene3D" id="1.25.40.10">
    <property type="entry name" value="Tetratricopeptide repeat domain"/>
    <property type="match status" value="1"/>
</dbReference>
<dbReference type="Pfam" id="PF13414">
    <property type="entry name" value="TPR_11"/>
    <property type="match status" value="2"/>
</dbReference>
<dbReference type="PANTHER" id="PTHR44858:SF1">
    <property type="entry name" value="UDP-N-ACETYLGLUCOSAMINE--PEPTIDE N-ACETYLGLUCOSAMINYLTRANSFERASE SPINDLY-RELATED"/>
    <property type="match status" value="1"/>
</dbReference>
<keyword evidence="2 3" id="KW-0802">TPR repeat</keyword>
<dbReference type="Proteomes" id="UP000018198">
    <property type="component" value="Unassembled WGS sequence"/>
</dbReference>
<accession>T2J7W6</accession>
<dbReference type="InterPro" id="IPR019734">
    <property type="entry name" value="TPR_rpt"/>
</dbReference>
<evidence type="ECO:0000256" key="2">
    <source>
        <dbReference type="ARBA" id="ARBA00022803"/>
    </source>
</evidence>
<sequence>MHEAAILDYNQAIIISPNNPKAYYNRALAYNRLGKSLQAVEDYSKAIQFNTNFADAYHNRGVTRFKLEEKEKAIADLRKAAQLFRQQGNTDHAEKSLNTIKQLEKGEI</sequence>
<feature type="repeat" description="TPR" evidence="3">
    <location>
        <begin position="54"/>
        <end position="87"/>
    </location>
</feature>
<evidence type="ECO:0000313" key="6">
    <source>
        <dbReference type="Proteomes" id="UP000018198"/>
    </source>
</evidence>
<dbReference type="InterPro" id="IPR011990">
    <property type="entry name" value="TPR-like_helical_dom_sf"/>
</dbReference>
<evidence type="ECO:0000313" key="5">
    <source>
        <dbReference type="EMBL" id="CCQ61963.1"/>
    </source>
</evidence>
<dbReference type="SMART" id="SM00028">
    <property type="entry name" value="TPR"/>
    <property type="match status" value="2"/>
</dbReference>